<accession>B9KHW3</accession>
<keyword evidence="13 14" id="KW-0464">Manganese</keyword>
<dbReference type="Gene3D" id="3.30.420.10">
    <property type="entry name" value="Ribonuclease H-like superfamily/Ribonuclease H"/>
    <property type="match status" value="1"/>
</dbReference>
<evidence type="ECO:0000256" key="10">
    <source>
        <dbReference type="ARBA" id="ARBA00022723"/>
    </source>
</evidence>
<evidence type="ECO:0000256" key="5">
    <source>
        <dbReference type="ARBA" id="ARBA00007383"/>
    </source>
</evidence>
<dbReference type="NCBIfam" id="NF000595">
    <property type="entry name" value="PRK00015.1-3"/>
    <property type="match status" value="1"/>
</dbReference>
<comment type="cofactor">
    <cofactor evidence="14 15">
        <name>Mn(2+)</name>
        <dbReference type="ChEBI" id="CHEBI:29035"/>
    </cofactor>
    <cofactor evidence="14 15">
        <name>Mg(2+)</name>
        <dbReference type="ChEBI" id="CHEBI:18420"/>
    </cofactor>
    <text evidence="14 15">Manganese or magnesium. Binds 1 divalent metal ion per monomer in the absence of substrate. May bind a second metal ion after substrate binding.</text>
</comment>
<dbReference type="KEGG" id="amf:AMF_196"/>
<dbReference type="GO" id="GO:0004523">
    <property type="term" value="F:RNA-DNA hybrid ribonuclease activity"/>
    <property type="evidence" value="ECO:0007669"/>
    <property type="project" value="UniProtKB-UniRule"/>
</dbReference>
<evidence type="ECO:0000256" key="14">
    <source>
        <dbReference type="HAMAP-Rule" id="MF_00052"/>
    </source>
</evidence>
<dbReference type="InterPro" id="IPR036397">
    <property type="entry name" value="RNaseH_sf"/>
</dbReference>
<dbReference type="HOGENOM" id="CLU_817951_0_0_5"/>
<keyword evidence="10 14" id="KW-0479">Metal-binding</keyword>
<dbReference type="PANTHER" id="PTHR10954">
    <property type="entry name" value="RIBONUCLEASE H2 SUBUNIT A"/>
    <property type="match status" value="1"/>
</dbReference>
<protein>
    <recommendedName>
        <fullName evidence="7 14">Ribonuclease HII</fullName>
        <shortName evidence="14">RNase HII</shortName>
        <ecNumber evidence="6 14">3.1.26.4</ecNumber>
    </recommendedName>
</protein>
<dbReference type="InterPro" id="IPR024567">
    <property type="entry name" value="RNase_HII/HIII_dom"/>
</dbReference>
<dbReference type="CDD" id="cd07182">
    <property type="entry name" value="RNase_HII_bacteria_HII_like"/>
    <property type="match status" value="1"/>
</dbReference>
<evidence type="ECO:0000256" key="11">
    <source>
        <dbReference type="ARBA" id="ARBA00022759"/>
    </source>
</evidence>
<feature type="compositionally biased region" description="Basic and acidic residues" evidence="17">
    <location>
        <begin position="328"/>
        <end position="339"/>
    </location>
</feature>
<comment type="cofactor">
    <cofactor evidence="2">
        <name>Mg(2+)</name>
        <dbReference type="ChEBI" id="CHEBI:18420"/>
    </cofactor>
</comment>
<dbReference type="Pfam" id="PF01351">
    <property type="entry name" value="RNase_HII"/>
    <property type="match status" value="1"/>
</dbReference>
<keyword evidence="12 14" id="KW-0378">Hydrolase</keyword>
<evidence type="ECO:0000256" key="4">
    <source>
        <dbReference type="ARBA" id="ARBA00004496"/>
    </source>
</evidence>
<comment type="function">
    <text evidence="3 14 16">Endonuclease that specifically degrades the RNA of RNA-DNA hybrids.</text>
</comment>
<evidence type="ECO:0000259" key="18">
    <source>
        <dbReference type="PROSITE" id="PS51975"/>
    </source>
</evidence>
<proteinExistence type="inferred from homology"/>
<evidence type="ECO:0000313" key="19">
    <source>
        <dbReference type="EMBL" id="ACM49075.1"/>
    </source>
</evidence>
<dbReference type="eggNOG" id="COG0164">
    <property type="taxonomic scope" value="Bacteria"/>
</dbReference>
<dbReference type="PROSITE" id="PS51975">
    <property type="entry name" value="RNASE_H_2"/>
    <property type="match status" value="1"/>
</dbReference>
<dbReference type="HAMAP" id="MF_00052_B">
    <property type="entry name" value="RNase_HII_B"/>
    <property type="match status" value="1"/>
</dbReference>
<dbReference type="GO" id="GO:0032299">
    <property type="term" value="C:ribonuclease H2 complex"/>
    <property type="evidence" value="ECO:0007669"/>
    <property type="project" value="TreeGrafter"/>
</dbReference>
<dbReference type="Proteomes" id="UP000007307">
    <property type="component" value="Chromosome"/>
</dbReference>
<dbReference type="SUPFAM" id="SSF53098">
    <property type="entry name" value="Ribonuclease H-like"/>
    <property type="match status" value="1"/>
</dbReference>
<gene>
    <name evidence="14 19" type="primary">rnhB</name>
    <name evidence="19" type="ordered locus">AMF_196</name>
</gene>
<keyword evidence="20" id="KW-1185">Reference proteome</keyword>
<comment type="catalytic activity">
    <reaction evidence="1 14 15 16">
        <text>Endonucleolytic cleavage to 5'-phosphomonoester.</text>
        <dbReference type="EC" id="3.1.26.4"/>
    </reaction>
</comment>
<organism evidence="19 20">
    <name type="scientific">Anaplasma marginale (strain Florida)</name>
    <dbReference type="NCBI Taxonomy" id="320483"/>
    <lineage>
        <taxon>Bacteria</taxon>
        <taxon>Pseudomonadati</taxon>
        <taxon>Pseudomonadota</taxon>
        <taxon>Alphaproteobacteria</taxon>
        <taxon>Rickettsiales</taxon>
        <taxon>Anaplasmataceae</taxon>
        <taxon>Anaplasma</taxon>
    </lineage>
</organism>
<dbReference type="PANTHER" id="PTHR10954:SF18">
    <property type="entry name" value="RIBONUCLEASE HII"/>
    <property type="match status" value="1"/>
</dbReference>
<evidence type="ECO:0000256" key="8">
    <source>
        <dbReference type="ARBA" id="ARBA00022490"/>
    </source>
</evidence>
<dbReference type="EC" id="3.1.26.4" evidence="6 14"/>
<dbReference type="GO" id="GO:0003723">
    <property type="term" value="F:RNA binding"/>
    <property type="evidence" value="ECO:0007669"/>
    <property type="project" value="UniProtKB-UniRule"/>
</dbReference>
<dbReference type="GO" id="GO:0005737">
    <property type="term" value="C:cytoplasm"/>
    <property type="evidence" value="ECO:0007669"/>
    <property type="project" value="UniProtKB-SubCell"/>
</dbReference>
<dbReference type="AlphaFoldDB" id="B9KHW3"/>
<keyword evidence="8 14" id="KW-0963">Cytoplasm</keyword>
<evidence type="ECO:0000256" key="7">
    <source>
        <dbReference type="ARBA" id="ARBA00019179"/>
    </source>
</evidence>
<evidence type="ECO:0000256" key="2">
    <source>
        <dbReference type="ARBA" id="ARBA00001946"/>
    </source>
</evidence>
<evidence type="ECO:0000256" key="6">
    <source>
        <dbReference type="ARBA" id="ARBA00012180"/>
    </source>
</evidence>
<evidence type="ECO:0000256" key="15">
    <source>
        <dbReference type="PROSITE-ProRule" id="PRU01319"/>
    </source>
</evidence>
<evidence type="ECO:0000256" key="13">
    <source>
        <dbReference type="ARBA" id="ARBA00023211"/>
    </source>
</evidence>
<comment type="subcellular location">
    <subcellularLocation>
        <location evidence="4 14">Cytoplasm</location>
    </subcellularLocation>
</comment>
<feature type="binding site" evidence="14 15">
    <location>
        <position position="125"/>
    </location>
    <ligand>
        <name>a divalent metal cation</name>
        <dbReference type="ChEBI" id="CHEBI:60240"/>
    </ligand>
</feature>
<reference evidence="19 20" key="1">
    <citation type="journal article" date="2009" name="BMC Genomics">
        <title>Conservation in the face of diversity: multistrain analysis of an intracellular bacterium.</title>
        <authorList>
            <person name="Dark M.J."/>
            <person name="Herndon D.R."/>
            <person name="Kappmeyer L.S."/>
            <person name="Gonzales M.P."/>
            <person name="Nordeen E."/>
            <person name="Palmer G.H."/>
            <person name="Knowles D.P. Jr."/>
            <person name="Brayton K.A."/>
        </authorList>
    </citation>
    <scope>NUCLEOTIDE SEQUENCE [LARGE SCALE GENOMIC DNA]</scope>
    <source>
        <strain evidence="19 20">Florida</strain>
    </source>
</reference>
<feature type="binding site" evidence="14 15">
    <location>
        <position position="218"/>
    </location>
    <ligand>
        <name>a divalent metal cation</name>
        <dbReference type="ChEBI" id="CHEBI:60240"/>
    </ligand>
</feature>
<dbReference type="InterPro" id="IPR001352">
    <property type="entry name" value="RNase_HII/HIII"/>
</dbReference>
<evidence type="ECO:0000313" key="20">
    <source>
        <dbReference type="Proteomes" id="UP000007307"/>
    </source>
</evidence>
<keyword evidence="9 14" id="KW-0540">Nuclease</keyword>
<dbReference type="GO" id="GO:0043137">
    <property type="term" value="P:DNA replication, removal of RNA primer"/>
    <property type="evidence" value="ECO:0007669"/>
    <property type="project" value="TreeGrafter"/>
</dbReference>
<evidence type="ECO:0000256" key="16">
    <source>
        <dbReference type="RuleBase" id="RU003515"/>
    </source>
</evidence>
<evidence type="ECO:0000256" key="12">
    <source>
        <dbReference type="ARBA" id="ARBA00022801"/>
    </source>
</evidence>
<feature type="region of interest" description="Disordered" evidence="17">
    <location>
        <begin position="320"/>
        <end position="339"/>
    </location>
</feature>
<dbReference type="STRING" id="320483.AMF_196"/>
<feature type="domain" description="RNase H type-2" evidence="18">
    <location>
        <begin position="119"/>
        <end position="313"/>
    </location>
</feature>
<comment type="similarity">
    <text evidence="5 14 16">Belongs to the RNase HII family.</text>
</comment>
<evidence type="ECO:0000256" key="17">
    <source>
        <dbReference type="SAM" id="MobiDB-lite"/>
    </source>
</evidence>
<sequence>MGDQEKHSSSHKYSLPYRSVQYAYLHLTPNGFLYRVATTLGAHIHLPDTLYIIFGFILCRPMAYCITSQLCYIGSAFVVKIAVSTAGPTPVYYTHRMAGFMNRMPSFLIEDQLRSGTISVIVGVDEVGYGAIAGPVVAAAVYLPERECDYIKDIKDSKALSSKKREELFCKITAHARYGVGFARVREIEQHNILVASHISMKRALQNLGVKADLVLVDGSRAPAGLPWAVKTIVKGDSISTSIAAASIIAKVTRDRFMRRLHEQYPEYAWNQNCGYGTKAHMQSLKLYGKTAQHRSTFAPVKQLSSECEGAPPEQLELLSSTGIKTPVDGRGDAVATRD</sequence>
<evidence type="ECO:0000256" key="3">
    <source>
        <dbReference type="ARBA" id="ARBA00004065"/>
    </source>
</evidence>
<evidence type="ECO:0000256" key="1">
    <source>
        <dbReference type="ARBA" id="ARBA00000077"/>
    </source>
</evidence>
<dbReference type="InterPro" id="IPR022898">
    <property type="entry name" value="RNase_HII"/>
</dbReference>
<name>B9KHW3_ANAMF</name>
<dbReference type="GO" id="GO:0006298">
    <property type="term" value="P:mismatch repair"/>
    <property type="evidence" value="ECO:0007669"/>
    <property type="project" value="TreeGrafter"/>
</dbReference>
<dbReference type="InterPro" id="IPR012337">
    <property type="entry name" value="RNaseH-like_sf"/>
</dbReference>
<dbReference type="EMBL" id="CP001079">
    <property type="protein sequence ID" value="ACM49075.1"/>
    <property type="molecule type" value="Genomic_DNA"/>
</dbReference>
<keyword evidence="11 14" id="KW-0255">Endonuclease</keyword>
<dbReference type="GO" id="GO:0030145">
    <property type="term" value="F:manganese ion binding"/>
    <property type="evidence" value="ECO:0007669"/>
    <property type="project" value="UniProtKB-UniRule"/>
</dbReference>
<evidence type="ECO:0000256" key="9">
    <source>
        <dbReference type="ARBA" id="ARBA00022722"/>
    </source>
</evidence>
<feature type="binding site" evidence="14 15">
    <location>
        <position position="126"/>
    </location>
    <ligand>
        <name>a divalent metal cation</name>
        <dbReference type="ChEBI" id="CHEBI:60240"/>
    </ligand>
</feature>